<accession>A0AAE7BB62</accession>
<evidence type="ECO:0000313" key="1">
    <source>
        <dbReference type="EMBL" id="QKF76270.1"/>
    </source>
</evidence>
<proteinExistence type="predicted"/>
<organism evidence="1 2">
    <name type="scientific">Arcobacter defluvii</name>
    <dbReference type="NCBI Taxonomy" id="873191"/>
    <lineage>
        <taxon>Bacteria</taxon>
        <taxon>Pseudomonadati</taxon>
        <taxon>Campylobacterota</taxon>
        <taxon>Epsilonproteobacteria</taxon>
        <taxon>Campylobacterales</taxon>
        <taxon>Arcobacteraceae</taxon>
        <taxon>Arcobacter</taxon>
    </lineage>
</organism>
<evidence type="ECO:0000313" key="2">
    <source>
        <dbReference type="Proteomes" id="UP000503313"/>
    </source>
</evidence>
<keyword evidence="2" id="KW-1185">Reference proteome</keyword>
<dbReference type="Proteomes" id="UP000503313">
    <property type="component" value="Chromosome"/>
</dbReference>
<sequence length="663" mass="79865">MLDDKQLDNSPNFSLYTQKELEQQKYINEIELVIEKYNILENENQLIASTEKSYLYLINFILELHKNKKSLPNDLKNIFLNNIFLKEQINIFLEKKLKNLTKDDNIHFIKDINVLAYISTIGSDDNILNSYYNYDLEAISKVFRFYEEHLRTLFLENKVLFSLTFDSYIILLKTLIQLCTINSIDLIRKKSVNQIIDLMTETINIIKFTISLNDRELSKINNIQGKYLYYFSHLDEIPVEEDDLSKSFEKYLLCLERQEDGFMLSKNNNFGYENDISEDAEFLIFKNYSSILLLKLLKKLRNIPNSPRFFDNPYFQKILKVYYKKFSIENEIKIAKNIEEFEKTLLSSLLYNYNSDLNFDKKLDYHWVIEDFILSDKDFDNRNLETIYRILFFISDIEDFKYSHITQILVNSKVIKNDYHEFFKLAIFDLFITKFKNSKFDNELNEILEKISKYILQNTFDFHLISICSKIFLNISLIYSTHEEKIEEAKKLYALFILLNDFDILEINYEKINAKILENLQFTKDYVRENFLDDFFILKDFELYQEIEIIKKRIEINSLSIDETINILVDFLTTKIFYGLCKIFISEVEQIDTFDYEFEKYVIKINHKYLIKLLYSKINEKIFNLILERYTKFIKDEFSIIFKSFDQKDIKFYLSDDDFELTY</sequence>
<protein>
    <submittedName>
        <fullName evidence="1">Uncharacterized protein</fullName>
    </submittedName>
</protein>
<dbReference type="EMBL" id="CP053835">
    <property type="protein sequence ID" value="QKF76270.1"/>
    <property type="molecule type" value="Genomic_DNA"/>
</dbReference>
<name>A0AAE7BB62_9BACT</name>
<reference evidence="1 2" key="1">
    <citation type="submission" date="2020-05" db="EMBL/GenBank/DDBJ databases">
        <title>Complete genome sequencing of Campylobacter and Arcobacter type strains.</title>
        <authorList>
            <person name="Miller W.G."/>
            <person name="Yee E."/>
        </authorList>
    </citation>
    <scope>NUCLEOTIDE SEQUENCE [LARGE SCALE GENOMIC DNA]</scope>
    <source>
        <strain evidence="1 2">LMG 25694</strain>
    </source>
</reference>
<dbReference type="RefSeq" id="WP_129011741.1">
    <property type="nucleotide sequence ID" value="NZ_CP053835.1"/>
</dbReference>
<dbReference type="KEGG" id="adz:ADFLV_0203"/>
<dbReference type="AlphaFoldDB" id="A0AAE7BB62"/>
<gene>
    <name evidence="1" type="ORF">ADFLV_0203</name>
</gene>